<dbReference type="PANTHER" id="PTHR48218">
    <property type="entry name" value="F-BOX DOMAIN CONTAINING PROTEIN"/>
    <property type="match status" value="1"/>
</dbReference>
<evidence type="ECO:0000313" key="3">
    <source>
        <dbReference type="EMBL" id="MBX10768.1"/>
    </source>
</evidence>
<dbReference type="Gene3D" id="1.20.1280.50">
    <property type="match status" value="1"/>
</dbReference>
<organism evidence="3">
    <name type="scientific">Rhizophora mucronata</name>
    <name type="common">Asiatic mangrove</name>
    <dbReference type="NCBI Taxonomy" id="61149"/>
    <lineage>
        <taxon>Eukaryota</taxon>
        <taxon>Viridiplantae</taxon>
        <taxon>Streptophyta</taxon>
        <taxon>Embryophyta</taxon>
        <taxon>Tracheophyta</taxon>
        <taxon>Spermatophyta</taxon>
        <taxon>Magnoliopsida</taxon>
        <taxon>eudicotyledons</taxon>
        <taxon>Gunneridae</taxon>
        <taxon>Pentapetalae</taxon>
        <taxon>rosids</taxon>
        <taxon>fabids</taxon>
        <taxon>Malpighiales</taxon>
        <taxon>Rhizophoraceae</taxon>
        <taxon>Rhizophora</taxon>
    </lineage>
</organism>
<sequence length="140" mass="14689">MPQSLDFSLFLGLGIGLGVGSSSVPGTEATTEPEVPKGREGAMDLETFLRRCGVEPPVERTTGEMRKRMKKAGNEGEVGGVCGGDAGGDLLLQDPLEVLGRDLMMKILSNLDARSVALSLVVSCGWHGVASSDSLWSIKV</sequence>
<feature type="chain" id="PRO_5015111176" evidence="2">
    <location>
        <begin position="30"/>
        <end position="140"/>
    </location>
</feature>
<evidence type="ECO:0000256" key="1">
    <source>
        <dbReference type="SAM" id="MobiDB-lite"/>
    </source>
</evidence>
<feature type="region of interest" description="Disordered" evidence="1">
    <location>
        <begin position="22"/>
        <end position="41"/>
    </location>
</feature>
<reference evidence="3" key="1">
    <citation type="submission" date="2018-02" db="EMBL/GenBank/DDBJ databases">
        <title>Rhizophora mucronata_Transcriptome.</title>
        <authorList>
            <person name="Meera S.P."/>
            <person name="Sreeshan A."/>
            <person name="Augustine A."/>
        </authorList>
    </citation>
    <scope>NUCLEOTIDE SEQUENCE</scope>
    <source>
        <tissue evidence="3">Leaf</tissue>
    </source>
</reference>
<dbReference type="AlphaFoldDB" id="A0A2P2KYI9"/>
<dbReference type="PANTHER" id="PTHR48218:SF3">
    <property type="entry name" value="OS07G0170800 PROTEIN"/>
    <property type="match status" value="1"/>
</dbReference>
<dbReference type="EMBL" id="GGEC01030284">
    <property type="protein sequence ID" value="MBX10768.1"/>
    <property type="molecule type" value="Transcribed_RNA"/>
</dbReference>
<accession>A0A2P2KYI9</accession>
<name>A0A2P2KYI9_RHIMU</name>
<feature type="region of interest" description="Disordered" evidence="1">
    <location>
        <begin position="59"/>
        <end position="80"/>
    </location>
</feature>
<feature type="signal peptide" evidence="2">
    <location>
        <begin position="1"/>
        <end position="29"/>
    </location>
</feature>
<keyword evidence="2" id="KW-0732">Signal</keyword>
<proteinExistence type="predicted"/>
<dbReference type="InterPro" id="IPR036047">
    <property type="entry name" value="F-box-like_dom_sf"/>
</dbReference>
<dbReference type="SUPFAM" id="SSF81383">
    <property type="entry name" value="F-box domain"/>
    <property type="match status" value="1"/>
</dbReference>
<protein>
    <submittedName>
        <fullName evidence="3">Uncharacterized protein LOC107408595</fullName>
    </submittedName>
</protein>
<evidence type="ECO:0000256" key="2">
    <source>
        <dbReference type="SAM" id="SignalP"/>
    </source>
</evidence>